<evidence type="ECO:0000313" key="1">
    <source>
        <dbReference type="EMBL" id="CAF5126976.1"/>
    </source>
</evidence>
<comment type="caution">
    <text evidence="1">The sequence shown here is derived from an EMBL/GenBank/DDBJ whole genome shotgun (WGS) entry which is preliminary data.</text>
</comment>
<name>A0A8S3FM18_9BILA</name>
<dbReference type="AlphaFoldDB" id="A0A8S3FM18"/>
<dbReference type="Proteomes" id="UP000676336">
    <property type="component" value="Unassembled WGS sequence"/>
</dbReference>
<evidence type="ECO:0000313" key="2">
    <source>
        <dbReference type="Proteomes" id="UP000676336"/>
    </source>
</evidence>
<sequence length="33" mass="3617">MKSRGWNPIGKPLNIIPNPPPTYNAILVPYPAS</sequence>
<gene>
    <name evidence="1" type="ORF">SMN809_LOCUS62789</name>
</gene>
<reference evidence="1" key="1">
    <citation type="submission" date="2021-02" db="EMBL/GenBank/DDBJ databases">
        <authorList>
            <person name="Nowell W R."/>
        </authorList>
    </citation>
    <scope>NUCLEOTIDE SEQUENCE</scope>
</reference>
<feature type="non-terminal residue" evidence="1">
    <location>
        <position position="33"/>
    </location>
</feature>
<proteinExistence type="predicted"/>
<organism evidence="1 2">
    <name type="scientific">Rotaria magnacalcarata</name>
    <dbReference type="NCBI Taxonomy" id="392030"/>
    <lineage>
        <taxon>Eukaryota</taxon>
        <taxon>Metazoa</taxon>
        <taxon>Spiralia</taxon>
        <taxon>Gnathifera</taxon>
        <taxon>Rotifera</taxon>
        <taxon>Eurotatoria</taxon>
        <taxon>Bdelloidea</taxon>
        <taxon>Philodinida</taxon>
        <taxon>Philodinidae</taxon>
        <taxon>Rotaria</taxon>
    </lineage>
</organism>
<protein>
    <submittedName>
        <fullName evidence="1">Uncharacterized protein</fullName>
    </submittedName>
</protein>
<accession>A0A8S3FM18</accession>
<dbReference type="EMBL" id="CAJOBI010264180">
    <property type="protein sequence ID" value="CAF5126976.1"/>
    <property type="molecule type" value="Genomic_DNA"/>
</dbReference>